<dbReference type="GO" id="GO:0006741">
    <property type="term" value="P:NADP+ biosynthetic process"/>
    <property type="evidence" value="ECO:0007669"/>
    <property type="project" value="InterPro"/>
</dbReference>
<accession>A0A381ZDU1</accession>
<dbReference type="Gene3D" id="3.40.50.10330">
    <property type="entry name" value="Probable inorganic polyphosphate/atp-NAD kinase, domain 1"/>
    <property type="match status" value="1"/>
</dbReference>
<dbReference type="NCBIfam" id="NF003406">
    <property type="entry name" value="PRK04761.1"/>
    <property type="match status" value="1"/>
</dbReference>
<dbReference type="InterPro" id="IPR017438">
    <property type="entry name" value="ATP-NAD_kinase_N"/>
</dbReference>
<dbReference type="Gene3D" id="2.60.200.30">
    <property type="entry name" value="Probable inorganic polyphosphate/atp-NAD kinase, domain 2"/>
    <property type="match status" value="1"/>
</dbReference>
<dbReference type="Pfam" id="PF20143">
    <property type="entry name" value="NAD_kinase_C"/>
    <property type="match status" value="1"/>
</dbReference>
<dbReference type="PANTHER" id="PTHR20275">
    <property type="entry name" value="NAD KINASE"/>
    <property type="match status" value="1"/>
</dbReference>
<proteinExistence type="inferred from homology"/>
<evidence type="ECO:0000256" key="2">
    <source>
        <dbReference type="ARBA" id="ARBA00022777"/>
    </source>
</evidence>
<evidence type="ECO:0000313" key="5">
    <source>
        <dbReference type="EMBL" id="SVA87369.1"/>
    </source>
</evidence>
<evidence type="ECO:0000256" key="1">
    <source>
        <dbReference type="ARBA" id="ARBA00022679"/>
    </source>
</evidence>
<sequence length="255" mass="28127">MKLQKPFFLASNNENAQKKKENLEKKFGNNSTDNADVIVVLGGDGFMLEAIKNQMEKSLPLFGLNYGSVGFLMNAVNDEDLIQRLNSSQSIKISPLSMTANTADGSAHEAIAINEVSLLRETHQAAKIKISIDGNVRLDELVCDGVLLSTPSGSTAYNLSAHGPILPINADVLALTPISAFRPRRWKGAILNNKSEVKFEVIDSHKRPVSAVADSAEFREIESVLIKQDNQKSVELLFDAQHSFEERILNEQFKF</sequence>
<organism evidence="5">
    <name type="scientific">marine metagenome</name>
    <dbReference type="NCBI Taxonomy" id="408172"/>
    <lineage>
        <taxon>unclassified sequences</taxon>
        <taxon>metagenomes</taxon>
        <taxon>ecological metagenomes</taxon>
    </lineage>
</organism>
<dbReference type="InterPro" id="IPR017437">
    <property type="entry name" value="ATP-NAD_kinase_PpnK-typ_C"/>
</dbReference>
<dbReference type="AlphaFoldDB" id="A0A381ZDU1"/>
<dbReference type="EMBL" id="UINC01020917">
    <property type="protein sequence ID" value="SVA87369.1"/>
    <property type="molecule type" value="Genomic_DNA"/>
</dbReference>
<keyword evidence="2" id="KW-0418">Kinase</keyword>
<dbReference type="InterPro" id="IPR002504">
    <property type="entry name" value="NADK"/>
</dbReference>
<keyword evidence="4" id="KW-0520">NAD</keyword>
<dbReference type="Pfam" id="PF01513">
    <property type="entry name" value="NAD_kinase"/>
    <property type="match status" value="1"/>
</dbReference>
<dbReference type="PANTHER" id="PTHR20275:SF0">
    <property type="entry name" value="NAD KINASE"/>
    <property type="match status" value="1"/>
</dbReference>
<reference evidence="5" key="1">
    <citation type="submission" date="2018-05" db="EMBL/GenBank/DDBJ databases">
        <authorList>
            <person name="Lanie J.A."/>
            <person name="Ng W.-L."/>
            <person name="Kazmierczak K.M."/>
            <person name="Andrzejewski T.M."/>
            <person name="Davidsen T.M."/>
            <person name="Wayne K.J."/>
            <person name="Tettelin H."/>
            <person name="Glass J.I."/>
            <person name="Rusch D."/>
            <person name="Podicherti R."/>
            <person name="Tsui H.-C.T."/>
            <person name="Winkler M.E."/>
        </authorList>
    </citation>
    <scope>NUCLEOTIDE SEQUENCE</scope>
</reference>
<name>A0A381ZDU1_9ZZZZ</name>
<evidence type="ECO:0000256" key="3">
    <source>
        <dbReference type="ARBA" id="ARBA00022857"/>
    </source>
</evidence>
<gene>
    <name evidence="5" type="ORF">METZ01_LOCUS140223</name>
</gene>
<dbReference type="GO" id="GO:0003951">
    <property type="term" value="F:NAD+ kinase activity"/>
    <property type="evidence" value="ECO:0007669"/>
    <property type="project" value="InterPro"/>
</dbReference>
<dbReference type="HAMAP" id="MF_00361">
    <property type="entry name" value="NAD_kinase"/>
    <property type="match status" value="1"/>
</dbReference>
<dbReference type="GO" id="GO:0019674">
    <property type="term" value="P:NAD+ metabolic process"/>
    <property type="evidence" value="ECO:0007669"/>
    <property type="project" value="InterPro"/>
</dbReference>
<evidence type="ECO:0008006" key="6">
    <source>
        <dbReference type="Google" id="ProtNLM"/>
    </source>
</evidence>
<evidence type="ECO:0000256" key="4">
    <source>
        <dbReference type="ARBA" id="ARBA00023027"/>
    </source>
</evidence>
<keyword evidence="3" id="KW-0521">NADP</keyword>
<dbReference type="InterPro" id="IPR016064">
    <property type="entry name" value="NAD/diacylglycerol_kinase_sf"/>
</dbReference>
<keyword evidence="1" id="KW-0808">Transferase</keyword>
<protein>
    <recommendedName>
        <fullName evidence="6">NAD kinase</fullName>
    </recommendedName>
</protein>
<dbReference type="SUPFAM" id="SSF111331">
    <property type="entry name" value="NAD kinase/diacylglycerol kinase-like"/>
    <property type="match status" value="1"/>
</dbReference>